<sequence>MAVNLNREDISFQDLGDERSENGIVEEDERDRALEEKDGGHMGHEDASELGEDDAQDVGEEMESQEVNGAEEERVNDEEVAEKPAETAMEEVTPEDNGDTAIDAVHQVKEGGDEKPGEEAKEVDLEGNKEATSGGVKKVLKSGVFGAGAPKPTPPPKTAVGASASARLSRPSLAPVRPGAAAIKTTASSTSKPASASSTAARTTIASRTPVSTRPGTNGVVTRPTTSTATSSTRPRTTTAASDRTTSSGAARPAATSVAARARAGMTKPPVPTAASARTATRATSSTTTRPTPSTKSTLARKPEVKPASSTAIATRTARPSVASTTSTATRGPLASQRTGASISGTTTTRTGVTRPLAGRASMAPTTSTSRAAIGVPPKIRAGSGPSAAASGGKEVTELKTKVEELEKSMADEKTKYEEKIAALAQEKVDLEESHGKALEELKAELANATDKAGSDAEGKIAELTALHETQLKEAEEERNRLMKEMVSKLQKMGAEYTSIQTQLQSARSQITSSETELFSLKSSLQNAQDELSQLRTTASDRDTAFAELESSKASLQTRLNELETIKSCLEKKLVEGEEEAEKSLVDVTGLGDKVKELEDQIAELENKLGSEKDAWREEEAKWQETKAALEKEIEDLKSAGEGHAEELSRASSVAETSKEELCALRIAHEQLTSTYAGLVEASSRHPEDIENLQRQLKEATDKHEALLLEASSATNNQNAELEAQIVELKKEKEEREKEVEELKSILAEVEQEIIAGLEAQVEESKTEFENRYAAAFDDAKRAAGEEHDKEVASIRSELAATHAHAAKLESLQDSHATTLVTLKDDHMSQISALELSLQAANAQVEQDQVKLETVSEERDALVEQVKRLKIELEDVTASASAGAGADASAKSDEADSEVEAELKKLKAELQHVSDELAGALEMSEMNKTHFEQTLLAIHEQQADEIRAAVESRDKQYAEGKSQYTSEVEMLRVEIQKLKMELNDEKAEKETAFARLAEKLRVPSTPPRGEIPSSPSMARLHEAHNAKVTELESEIARLKAELGRPVATSDAVDEYDDETLTF</sequence>
<feature type="compositionally biased region" description="Basic and acidic residues" evidence="2">
    <location>
        <begin position="30"/>
        <end position="47"/>
    </location>
</feature>
<dbReference type="PANTHER" id="PTHR23159">
    <property type="entry name" value="CENTROSOMAL PROTEIN 2"/>
    <property type="match status" value="1"/>
</dbReference>
<dbReference type="EMBL" id="KN847908">
    <property type="protein sequence ID" value="KIR39066.1"/>
    <property type="molecule type" value="Genomic_DNA"/>
</dbReference>
<protein>
    <submittedName>
        <fullName evidence="3">Uncharacterized protein</fullName>
    </submittedName>
</protein>
<feature type="coiled-coil region" evidence="1">
    <location>
        <begin position="518"/>
        <end position="647"/>
    </location>
</feature>
<proteinExistence type="predicted"/>
<feature type="compositionally biased region" description="Acidic residues" evidence="2">
    <location>
        <begin position="48"/>
        <end position="64"/>
    </location>
</feature>
<dbReference type="Gene3D" id="1.10.287.1490">
    <property type="match status" value="1"/>
</dbReference>
<name>A0A0D0UV38_9TREE</name>
<feature type="coiled-coil region" evidence="1">
    <location>
        <begin position="824"/>
        <end position="923"/>
    </location>
</feature>
<feature type="compositionally biased region" description="Low complexity" evidence="2">
    <location>
        <begin position="273"/>
        <end position="298"/>
    </location>
</feature>
<feature type="compositionally biased region" description="Low complexity" evidence="2">
    <location>
        <begin position="338"/>
        <end position="355"/>
    </location>
</feature>
<keyword evidence="1" id="KW-0175">Coiled coil</keyword>
<dbReference type="Proteomes" id="UP000053392">
    <property type="component" value="Unassembled WGS sequence"/>
</dbReference>
<evidence type="ECO:0000313" key="4">
    <source>
        <dbReference type="Proteomes" id="UP000053392"/>
    </source>
</evidence>
<organism evidence="3 4">
    <name type="scientific">Cryptococcus deuterogattii Ram5</name>
    <dbReference type="NCBI Taxonomy" id="1296110"/>
    <lineage>
        <taxon>Eukaryota</taxon>
        <taxon>Fungi</taxon>
        <taxon>Dikarya</taxon>
        <taxon>Basidiomycota</taxon>
        <taxon>Agaricomycotina</taxon>
        <taxon>Tremellomycetes</taxon>
        <taxon>Tremellales</taxon>
        <taxon>Cryptococcaceae</taxon>
        <taxon>Cryptococcus</taxon>
        <taxon>Cryptococcus gattii species complex</taxon>
    </lineage>
</organism>
<feature type="coiled-coil region" evidence="1">
    <location>
        <begin position="961"/>
        <end position="1041"/>
    </location>
</feature>
<reference evidence="3 4" key="1">
    <citation type="submission" date="2015-01" db="EMBL/GenBank/DDBJ databases">
        <title>The Genome Sequence of Cryptococcus gattii Ram5.</title>
        <authorList>
            <consortium name="The Broad Institute Genomics Platform"/>
            <person name="Cuomo C."/>
            <person name="Litvintseva A."/>
            <person name="Chen Y."/>
            <person name="Heitman J."/>
            <person name="Sun S."/>
            <person name="Springer D."/>
            <person name="Dromer F."/>
            <person name="Young S."/>
            <person name="Zeng Q."/>
            <person name="Gargeya S."/>
            <person name="Abouelleil A."/>
            <person name="Alvarado L."/>
            <person name="Chapman S.B."/>
            <person name="Gainer-Dewar J."/>
            <person name="Goldberg J."/>
            <person name="Griggs A."/>
            <person name="Gujja S."/>
            <person name="Hansen M."/>
            <person name="Howarth C."/>
            <person name="Imamovic A."/>
            <person name="Larimer J."/>
            <person name="Murphy C."/>
            <person name="Naylor J."/>
            <person name="Pearson M."/>
            <person name="Priest M."/>
            <person name="Roberts A."/>
            <person name="Saif S."/>
            <person name="Shea T."/>
            <person name="Sykes S."/>
            <person name="Wortman J."/>
            <person name="Nusbaum C."/>
            <person name="Birren B."/>
        </authorList>
    </citation>
    <scope>NUCLEOTIDE SEQUENCE [LARGE SCALE GENOMIC DNA]</scope>
    <source>
        <strain evidence="3 4">Ram5</strain>
    </source>
</reference>
<feature type="compositionally biased region" description="Low complexity" evidence="2">
    <location>
        <begin position="222"/>
        <end position="264"/>
    </location>
</feature>
<feature type="compositionally biased region" description="Basic and acidic residues" evidence="2">
    <location>
        <begin position="1"/>
        <end position="21"/>
    </location>
</feature>
<feature type="compositionally biased region" description="Polar residues" evidence="2">
    <location>
        <begin position="211"/>
        <end position="220"/>
    </location>
</feature>
<feature type="coiled-coil region" evidence="1">
    <location>
        <begin position="690"/>
        <end position="768"/>
    </location>
</feature>
<feature type="compositionally biased region" description="Basic and acidic residues" evidence="2">
    <location>
        <begin position="106"/>
        <end position="129"/>
    </location>
</feature>
<feature type="compositionally biased region" description="Low complexity" evidence="2">
    <location>
        <begin position="382"/>
        <end position="394"/>
    </location>
</feature>
<feature type="region of interest" description="Disordered" evidence="2">
    <location>
        <begin position="146"/>
        <end position="397"/>
    </location>
</feature>
<evidence type="ECO:0000256" key="1">
    <source>
        <dbReference type="SAM" id="Coils"/>
    </source>
</evidence>
<evidence type="ECO:0000313" key="3">
    <source>
        <dbReference type="EMBL" id="KIR39066.1"/>
    </source>
</evidence>
<feature type="compositionally biased region" description="Low complexity" evidence="2">
    <location>
        <begin position="158"/>
        <end position="210"/>
    </location>
</feature>
<feature type="region of interest" description="Disordered" evidence="2">
    <location>
        <begin position="1"/>
        <end position="134"/>
    </location>
</feature>
<dbReference type="HOGENOM" id="CLU_295777_0_0_1"/>
<evidence type="ECO:0000256" key="2">
    <source>
        <dbReference type="SAM" id="MobiDB-lite"/>
    </source>
</evidence>
<keyword evidence="4" id="KW-1185">Reference proteome</keyword>
<feature type="compositionally biased region" description="Low complexity" evidence="2">
    <location>
        <begin position="307"/>
        <end position="321"/>
    </location>
</feature>
<feature type="compositionally biased region" description="Acidic residues" evidence="2">
    <location>
        <begin position="88"/>
        <end position="98"/>
    </location>
</feature>
<dbReference type="OrthoDB" id="2289094at2759"/>
<gene>
    <name evidence="3" type="ORF">I313_05216</name>
</gene>
<accession>A0A0D0UV38</accession>
<dbReference type="AlphaFoldDB" id="A0A0D0UV38"/>
<dbReference type="PANTHER" id="PTHR23159:SF31">
    <property type="entry name" value="CENTROSOME-ASSOCIATED PROTEIN CEP250 ISOFORM X1"/>
    <property type="match status" value="1"/>
</dbReference>